<evidence type="ECO:0000256" key="1">
    <source>
        <dbReference type="ARBA" id="ARBA00004651"/>
    </source>
</evidence>
<name>A0A7W8QTW5_9ACTN</name>
<feature type="transmembrane region" description="Helical" evidence="6">
    <location>
        <begin position="37"/>
        <end position="61"/>
    </location>
</feature>
<evidence type="ECO:0000256" key="5">
    <source>
        <dbReference type="ARBA" id="ARBA00023136"/>
    </source>
</evidence>
<keyword evidence="4 6" id="KW-1133">Transmembrane helix</keyword>
<dbReference type="PANTHER" id="PTHR30086">
    <property type="entry name" value="ARGININE EXPORTER PROTEIN ARGO"/>
    <property type="match status" value="1"/>
</dbReference>
<keyword evidence="3 6" id="KW-0812">Transmembrane</keyword>
<dbReference type="GO" id="GO:0015171">
    <property type="term" value="F:amino acid transmembrane transporter activity"/>
    <property type="evidence" value="ECO:0007669"/>
    <property type="project" value="TreeGrafter"/>
</dbReference>
<dbReference type="AlphaFoldDB" id="A0A7W8QTW5"/>
<dbReference type="InterPro" id="IPR001123">
    <property type="entry name" value="LeuE-type"/>
</dbReference>
<dbReference type="Proteomes" id="UP000572635">
    <property type="component" value="Unassembled WGS sequence"/>
</dbReference>
<gene>
    <name evidence="7" type="ORF">HDA36_005709</name>
</gene>
<proteinExistence type="predicted"/>
<evidence type="ECO:0000313" key="7">
    <source>
        <dbReference type="EMBL" id="MBB5435561.1"/>
    </source>
</evidence>
<evidence type="ECO:0000256" key="4">
    <source>
        <dbReference type="ARBA" id="ARBA00022989"/>
    </source>
</evidence>
<keyword evidence="2" id="KW-1003">Cell membrane</keyword>
<feature type="transmembrane region" description="Helical" evidence="6">
    <location>
        <begin position="186"/>
        <end position="204"/>
    </location>
</feature>
<accession>A0A7W8QTW5</accession>
<keyword evidence="8" id="KW-1185">Reference proteome</keyword>
<feature type="transmembrane region" description="Helical" evidence="6">
    <location>
        <begin position="143"/>
        <end position="165"/>
    </location>
</feature>
<reference evidence="7 8" key="1">
    <citation type="submission" date="2020-08" db="EMBL/GenBank/DDBJ databases">
        <title>Sequencing the genomes of 1000 actinobacteria strains.</title>
        <authorList>
            <person name="Klenk H.-P."/>
        </authorList>
    </citation>
    <scope>NUCLEOTIDE SEQUENCE [LARGE SCALE GENOMIC DNA]</scope>
    <source>
        <strain evidence="7 8">DSM 44551</strain>
    </source>
</reference>
<evidence type="ECO:0000256" key="2">
    <source>
        <dbReference type="ARBA" id="ARBA00022475"/>
    </source>
</evidence>
<feature type="transmembrane region" description="Helical" evidence="6">
    <location>
        <begin position="68"/>
        <end position="86"/>
    </location>
</feature>
<evidence type="ECO:0000256" key="6">
    <source>
        <dbReference type="SAM" id="Phobius"/>
    </source>
</evidence>
<sequence>MTAGSVAAFWATAALLIAVPGADWAFVLGAALRDRLVLPAVAGLALGYAGITALVAAGVGALVAGSPALLGGLTLAGGLYLVWLGATTLARPAGPPRASGGAAGGGWAVLRKGVGVSGLNPKGLLILVALLPQFTDGGGAWPVAAQIALLGLVFTLSCAAFYLVLGGCARFALNARPAAARAVGRVSGASMIIIGLLLVAEHLIR</sequence>
<protein>
    <submittedName>
        <fullName evidence="7">Threonine/homoserine/homoserine lactone efflux protein</fullName>
    </submittedName>
</protein>
<keyword evidence="5 6" id="KW-0472">Membrane</keyword>
<organism evidence="7 8">
    <name type="scientific">Nocardiopsis composta</name>
    <dbReference type="NCBI Taxonomy" id="157465"/>
    <lineage>
        <taxon>Bacteria</taxon>
        <taxon>Bacillati</taxon>
        <taxon>Actinomycetota</taxon>
        <taxon>Actinomycetes</taxon>
        <taxon>Streptosporangiales</taxon>
        <taxon>Nocardiopsidaceae</taxon>
        <taxon>Nocardiopsis</taxon>
    </lineage>
</organism>
<comment type="subcellular location">
    <subcellularLocation>
        <location evidence="1">Cell membrane</location>
        <topology evidence="1">Multi-pass membrane protein</topology>
    </subcellularLocation>
</comment>
<dbReference type="Pfam" id="PF01810">
    <property type="entry name" value="LysE"/>
    <property type="match status" value="1"/>
</dbReference>
<dbReference type="GO" id="GO:0005886">
    <property type="term" value="C:plasma membrane"/>
    <property type="evidence" value="ECO:0007669"/>
    <property type="project" value="UniProtKB-SubCell"/>
</dbReference>
<dbReference type="EMBL" id="JACHDB010000002">
    <property type="protein sequence ID" value="MBB5435561.1"/>
    <property type="molecule type" value="Genomic_DNA"/>
</dbReference>
<dbReference type="PANTHER" id="PTHR30086:SF20">
    <property type="entry name" value="ARGININE EXPORTER PROTEIN ARGO-RELATED"/>
    <property type="match status" value="1"/>
</dbReference>
<comment type="caution">
    <text evidence="7">The sequence shown here is derived from an EMBL/GenBank/DDBJ whole genome shotgun (WGS) entry which is preliminary data.</text>
</comment>
<evidence type="ECO:0000256" key="3">
    <source>
        <dbReference type="ARBA" id="ARBA00022692"/>
    </source>
</evidence>
<evidence type="ECO:0000313" key="8">
    <source>
        <dbReference type="Proteomes" id="UP000572635"/>
    </source>
</evidence>
<dbReference type="RefSeq" id="WP_184398451.1">
    <property type="nucleotide sequence ID" value="NZ_BAAAJD010000180.1"/>
</dbReference>